<dbReference type="SUPFAM" id="SSF48726">
    <property type="entry name" value="Immunoglobulin"/>
    <property type="match status" value="2"/>
</dbReference>
<dbReference type="OrthoDB" id="10015491at2759"/>
<comment type="caution">
    <text evidence="3">The sequence shown here is derived from an EMBL/GenBank/DDBJ whole genome shotgun (WGS) entry which is preliminary data.</text>
</comment>
<dbReference type="PROSITE" id="PS50835">
    <property type="entry name" value="IG_LIKE"/>
    <property type="match status" value="1"/>
</dbReference>
<dbReference type="InterPro" id="IPR013162">
    <property type="entry name" value="CD80_C2-set"/>
</dbReference>
<dbReference type="InterPro" id="IPR036179">
    <property type="entry name" value="Ig-like_dom_sf"/>
</dbReference>
<dbReference type="InterPro" id="IPR007110">
    <property type="entry name" value="Ig-like_dom"/>
</dbReference>
<feature type="domain" description="Ig-like" evidence="2">
    <location>
        <begin position="1"/>
        <end position="83"/>
    </location>
</feature>
<dbReference type="PANTHER" id="PTHR21261">
    <property type="entry name" value="BEAT PROTEIN"/>
    <property type="match status" value="1"/>
</dbReference>
<dbReference type="Proteomes" id="UP000440578">
    <property type="component" value="Unassembled WGS sequence"/>
</dbReference>
<dbReference type="Pfam" id="PF08205">
    <property type="entry name" value="C2-set_2"/>
    <property type="match status" value="1"/>
</dbReference>
<accession>A0A6A4VAF9</accession>
<dbReference type="AlphaFoldDB" id="A0A6A4VAF9"/>
<dbReference type="PANTHER" id="PTHR21261:SF15">
    <property type="entry name" value="BEATEN PATH IIIA, ISOFORM D-RELATED"/>
    <property type="match status" value="1"/>
</dbReference>
<gene>
    <name evidence="3" type="ORF">FJT64_014244</name>
</gene>
<evidence type="ECO:0000313" key="4">
    <source>
        <dbReference type="Proteomes" id="UP000440578"/>
    </source>
</evidence>
<evidence type="ECO:0000259" key="2">
    <source>
        <dbReference type="PROSITE" id="PS50835"/>
    </source>
</evidence>
<keyword evidence="4" id="KW-1185">Reference proteome</keyword>
<dbReference type="EMBL" id="VIIS01002199">
    <property type="protein sequence ID" value="KAF0287322.1"/>
    <property type="molecule type" value="Genomic_DNA"/>
</dbReference>
<organism evidence="3 4">
    <name type="scientific">Amphibalanus amphitrite</name>
    <name type="common">Striped barnacle</name>
    <name type="synonym">Balanus amphitrite</name>
    <dbReference type="NCBI Taxonomy" id="1232801"/>
    <lineage>
        <taxon>Eukaryota</taxon>
        <taxon>Metazoa</taxon>
        <taxon>Ecdysozoa</taxon>
        <taxon>Arthropoda</taxon>
        <taxon>Crustacea</taxon>
        <taxon>Multicrustacea</taxon>
        <taxon>Cirripedia</taxon>
        <taxon>Thoracica</taxon>
        <taxon>Thoracicalcarea</taxon>
        <taxon>Balanomorpha</taxon>
        <taxon>Balanoidea</taxon>
        <taxon>Balanidae</taxon>
        <taxon>Amphibalaninae</taxon>
        <taxon>Amphibalanus</taxon>
    </lineage>
</organism>
<dbReference type="Gene3D" id="2.60.40.10">
    <property type="entry name" value="Immunoglobulins"/>
    <property type="match status" value="2"/>
</dbReference>
<reference evidence="3 4" key="1">
    <citation type="submission" date="2019-07" db="EMBL/GenBank/DDBJ databases">
        <title>Draft genome assembly of a fouling barnacle, Amphibalanus amphitrite (Darwin, 1854): The first reference genome for Thecostraca.</title>
        <authorList>
            <person name="Kim W."/>
        </authorList>
    </citation>
    <scope>NUCLEOTIDE SEQUENCE [LARGE SCALE GENOMIC DNA]</scope>
    <source>
        <strain evidence="3">SNU_AA5</strain>
        <tissue evidence="3">Soma without cirri and trophi</tissue>
    </source>
</reference>
<evidence type="ECO:0000313" key="3">
    <source>
        <dbReference type="EMBL" id="KAF0287322.1"/>
    </source>
</evidence>
<keyword evidence="1" id="KW-1015">Disulfide bond</keyword>
<name>A0A6A4VAF9_AMPAM</name>
<dbReference type="InterPro" id="IPR013783">
    <property type="entry name" value="Ig-like_fold"/>
</dbReference>
<sequence length="237" mass="26279">MLSCFFKLNWGETVYTVNWYRNGHEFYRFSPGENPSIQTFSQPGIFVDTFASNITTVVLRSVPLNSAGRYRCEIAIEAPSYFTVQGHGDMAVIDLPSEGPRIDGAQDMYGIGEPVLINCTSAPSRPAASLTWYINGEQADPSLVSDYPIRRHRNGLETSKIGLKFRLRHGHLRQGGIKVKCAAEISALYWKTHEREMWGRTAEPMGAGPFSNGAARDPLPLLLPLLLLSVLAIRHAA</sequence>
<proteinExistence type="predicted"/>
<protein>
    <recommendedName>
        <fullName evidence="2">Ig-like domain-containing protein</fullName>
    </recommendedName>
</protein>
<evidence type="ECO:0000256" key="1">
    <source>
        <dbReference type="ARBA" id="ARBA00023157"/>
    </source>
</evidence>